<keyword evidence="2" id="KW-1185">Reference proteome</keyword>
<name>A0A2H6KGJ2_9APIC</name>
<dbReference type="PANTHER" id="PTHR33559:SF1">
    <property type="entry name" value="PROTEASOME ASSEMBLY CHAPERONE 4"/>
    <property type="match status" value="1"/>
</dbReference>
<dbReference type="GeneID" id="39875876"/>
<evidence type="ECO:0000313" key="2">
    <source>
        <dbReference type="Proteomes" id="UP000236319"/>
    </source>
</evidence>
<dbReference type="GO" id="GO:0000502">
    <property type="term" value="C:proteasome complex"/>
    <property type="evidence" value="ECO:0007669"/>
    <property type="project" value="UniProtKB-KW"/>
</dbReference>
<gene>
    <name evidence="1" type="ORF">BOVATA_035990</name>
</gene>
<dbReference type="Pfam" id="PF16093">
    <property type="entry name" value="PAC4"/>
    <property type="match status" value="1"/>
</dbReference>
<protein>
    <submittedName>
        <fullName evidence="1">Proteasome assembly chaperone 4, putative</fullName>
    </submittedName>
</protein>
<keyword evidence="1" id="KW-0647">Proteasome</keyword>
<dbReference type="GO" id="GO:0043248">
    <property type="term" value="P:proteasome assembly"/>
    <property type="evidence" value="ECO:0007669"/>
    <property type="project" value="InterPro"/>
</dbReference>
<organism evidence="1 2">
    <name type="scientific">Babesia ovata</name>
    <dbReference type="NCBI Taxonomy" id="189622"/>
    <lineage>
        <taxon>Eukaryota</taxon>
        <taxon>Sar</taxon>
        <taxon>Alveolata</taxon>
        <taxon>Apicomplexa</taxon>
        <taxon>Aconoidasida</taxon>
        <taxon>Piroplasmida</taxon>
        <taxon>Babesiidae</taxon>
        <taxon>Babesia</taxon>
    </lineage>
</organism>
<reference evidence="1 2" key="1">
    <citation type="journal article" date="2017" name="BMC Genomics">
        <title>Whole-genome assembly of Babesia ovata and comparative genomics between closely related pathogens.</title>
        <authorList>
            <person name="Yamagishi J."/>
            <person name="Asada M."/>
            <person name="Hakimi H."/>
            <person name="Tanaka T.Q."/>
            <person name="Sugimoto C."/>
            <person name="Kawazu S."/>
        </authorList>
    </citation>
    <scope>NUCLEOTIDE SEQUENCE [LARGE SCALE GENOMIC DNA]</scope>
    <source>
        <strain evidence="1 2">Miyake</strain>
    </source>
</reference>
<evidence type="ECO:0000313" key="1">
    <source>
        <dbReference type="EMBL" id="GBE62106.1"/>
    </source>
</evidence>
<dbReference type="EMBL" id="BDSA01000004">
    <property type="protein sequence ID" value="GBE62106.1"/>
    <property type="molecule type" value="Genomic_DNA"/>
</dbReference>
<comment type="caution">
    <text evidence="1">The sequence shown here is derived from an EMBL/GenBank/DDBJ whole genome shotgun (WGS) entry which is preliminary data.</text>
</comment>
<dbReference type="VEuPathDB" id="PiroplasmaDB:BOVATA_035990"/>
<dbReference type="Proteomes" id="UP000236319">
    <property type="component" value="Unassembled WGS sequence"/>
</dbReference>
<proteinExistence type="predicted"/>
<dbReference type="RefSeq" id="XP_028868349.1">
    <property type="nucleotide sequence ID" value="XM_029012516.1"/>
</dbReference>
<accession>A0A2H6KGJ2</accession>
<dbReference type="PANTHER" id="PTHR33559">
    <property type="entry name" value="PROTEASOME ASSEMBLY CHAPERONE 4"/>
    <property type="match status" value="1"/>
</dbReference>
<sequence>MEIHRDSFTVYDKTLNVLSVEYESGLYVWVGDDSKACRDLHCGFPVNRLKDEISVGSTLIGDLDAISSDLAKTFATRFNRAVFLSCNVEETDNTMLEVLQEELIKVLTRMYPQYVKV</sequence>
<dbReference type="OrthoDB" id="368507at2759"/>
<dbReference type="InterPro" id="IPR032157">
    <property type="entry name" value="PAC4"/>
</dbReference>
<dbReference type="AlphaFoldDB" id="A0A2H6KGJ2"/>